<evidence type="ECO:0000256" key="1">
    <source>
        <dbReference type="SAM" id="SignalP"/>
    </source>
</evidence>
<reference evidence="3 4" key="1">
    <citation type="submission" date="2023-12" db="EMBL/GenBank/DDBJ databases">
        <title>Genome sequencing and assembly of bacterial species from a model synthetic community.</title>
        <authorList>
            <person name="Hogle S.L."/>
        </authorList>
    </citation>
    <scope>NUCLEOTIDE SEQUENCE [LARGE SCALE GENOMIC DNA]</scope>
    <source>
        <strain evidence="3 4">HAMBI_3031</strain>
    </source>
</reference>
<feature type="chain" id="PRO_5045112638" evidence="1">
    <location>
        <begin position="23"/>
        <end position="318"/>
    </location>
</feature>
<organism evidence="3 4">
    <name type="scientific">Niabella yanshanensis</name>
    <dbReference type="NCBI Taxonomy" id="577386"/>
    <lineage>
        <taxon>Bacteria</taxon>
        <taxon>Pseudomonadati</taxon>
        <taxon>Bacteroidota</taxon>
        <taxon>Chitinophagia</taxon>
        <taxon>Chitinophagales</taxon>
        <taxon>Chitinophagaceae</taxon>
        <taxon>Niabella</taxon>
    </lineage>
</organism>
<protein>
    <submittedName>
        <fullName evidence="3">DUF1735 domain-containing protein</fullName>
    </submittedName>
</protein>
<evidence type="ECO:0000259" key="2">
    <source>
        <dbReference type="Pfam" id="PF08522"/>
    </source>
</evidence>
<name>A0ABZ0W223_9BACT</name>
<accession>A0ABZ0W223</accession>
<sequence>MKKENIFLLLVMVLALFSSCLKDPQITDDLNYGDEGIGKGKLIQFEYEGFGANFINNAAERQDVDLTGIRLNNDNPSTEDITIELAFDQELLDAYNEEHETGYEIPASSRYTLVNGMKAVIPKGERIGYFKINVLPSEFLGGEYAFPLKIVKVTPDHTIASTSHETITAFGTKNQYDGVYSLNITTTGWAAYGISENKPTNFPNGIQLVTVGANTVGIWSTYLSSNLQPGITNTNGVTQFGNASPLFTFDLATNKITNVTNRIDDSPRNRAFALNPNAPTTDNIYNPTTKELNLNYLFKQPGRPDMIVVMKMKYTGVR</sequence>
<feature type="signal peptide" evidence="1">
    <location>
        <begin position="1"/>
        <end position="22"/>
    </location>
</feature>
<dbReference type="Pfam" id="PF08522">
    <property type="entry name" value="BT_3987-like_N"/>
    <property type="match status" value="1"/>
</dbReference>
<evidence type="ECO:0000313" key="3">
    <source>
        <dbReference type="EMBL" id="WQD37251.1"/>
    </source>
</evidence>
<proteinExistence type="predicted"/>
<feature type="domain" description="BT-3987-like N-terminal" evidence="2">
    <location>
        <begin position="68"/>
        <end position="155"/>
    </location>
</feature>
<dbReference type="EMBL" id="CP139960">
    <property type="protein sequence ID" value="WQD37251.1"/>
    <property type="molecule type" value="Genomic_DNA"/>
</dbReference>
<keyword evidence="4" id="KW-1185">Reference proteome</keyword>
<gene>
    <name evidence="3" type="ORF">U0035_16400</name>
</gene>
<dbReference type="PROSITE" id="PS51257">
    <property type="entry name" value="PROKAR_LIPOPROTEIN"/>
    <property type="match status" value="1"/>
</dbReference>
<evidence type="ECO:0000313" key="4">
    <source>
        <dbReference type="Proteomes" id="UP001325680"/>
    </source>
</evidence>
<keyword evidence="1" id="KW-0732">Signal</keyword>
<dbReference type="InterPro" id="IPR013728">
    <property type="entry name" value="BT_3987-like_N"/>
</dbReference>
<dbReference type="Proteomes" id="UP001325680">
    <property type="component" value="Chromosome"/>
</dbReference>
<dbReference type="RefSeq" id="WP_114792281.1">
    <property type="nucleotide sequence ID" value="NZ_CP139960.1"/>
</dbReference>
<dbReference type="Gene3D" id="2.60.40.1740">
    <property type="entry name" value="hypothetical protein (bacova_03559)"/>
    <property type="match status" value="1"/>
</dbReference>